<gene>
    <name evidence="6" type="ORF">H4R20_003494</name>
</gene>
<keyword evidence="7" id="KW-1185">Reference proteome</keyword>
<keyword evidence="3" id="KW-0274">FAD</keyword>
<accession>A0A9W8HY07</accession>
<dbReference type="Gene3D" id="3.50.50.100">
    <property type="match status" value="1"/>
</dbReference>
<dbReference type="InterPro" id="IPR036188">
    <property type="entry name" value="FAD/NAD-bd_sf"/>
</dbReference>
<keyword evidence="2" id="KW-0285">Flavoprotein</keyword>
<evidence type="ECO:0000313" key="6">
    <source>
        <dbReference type="EMBL" id="KAJ2801899.1"/>
    </source>
</evidence>
<dbReference type="SUPFAM" id="SSF51905">
    <property type="entry name" value="FAD/NAD(P)-binding domain"/>
    <property type="match status" value="1"/>
</dbReference>
<dbReference type="Proteomes" id="UP001140094">
    <property type="component" value="Unassembled WGS sequence"/>
</dbReference>
<dbReference type="AlphaFoldDB" id="A0A9W8HY07"/>
<proteinExistence type="inferred from homology"/>
<dbReference type="GO" id="GO:0050660">
    <property type="term" value="F:flavin adenine dinucleotide binding"/>
    <property type="evidence" value="ECO:0007669"/>
    <property type="project" value="TreeGrafter"/>
</dbReference>
<evidence type="ECO:0000259" key="5">
    <source>
        <dbReference type="Pfam" id="PF07992"/>
    </source>
</evidence>
<comment type="caution">
    <text evidence="6">The sequence shown here is derived from an EMBL/GenBank/DDBJ whole genome shotgun (WGS) entry which is preliminary data.</text>
</comment>
<dbReference type="OrthoDB" id="202203at2759"/>
<protein>
    <recommendedName>
        <fullName evidence="5">FAD/NAD(P)-binding domain-containing protein</fullName>
    </recommendedName>
</protein>
<evidence type="ECO:0000256" key="4">
    <source>
        <dbReference type="ARBA" id="ARBA00023002"/>
    </source>
</evidence>
<sequence length="225" mass="24447">MGVEVILNESVISSDQSPCDSNAGSGSRKSSLSDINVGRNGMWQVSPQELVTASGRRIACDLAIWATGSRPATDYLSTLPVSSTTTPLVDPETGRINVRPSLQLTDANYPNIFAIGDANSLPLSEKYATNAVDQAKHAVAGIRILIDECYDFRAKMSPAMAADSALRACIDPYLATTKRQQAVVVSLGKHQELSTSLLVRFSSWIHGSKRGRRYLIDRAQRMLNY</sequence>
<dbReference type="PANTHER" id="PTHR43735:SF3">
    <property type="entry name" value="FERROPTOSIS SUPPRESSOR PROTEIN 1"/>
    <property type="match status" value="1"/>
</dbReference>
<dbReference type="InterPro" id="IPR023753">
    <property type="entry name" value="FAD/NAD-binding_dom"/>
</dbReference>
<evidence type="ECO:0000313" key="7">
    <source>
        <dbReference type="Proteomes" id="UP001140094"/>
    </source>
</evidence>
<reference evidence="6" key="1">
    <citation type="submission" date="2022-07" db="EMBL/GenBank/DDBJ databases">
        <title>Phylogenomic reconstructions and comparative analyses of Kickxellomycotina fungi.</title>
        <authorList>
            <person name="Reynolds N.K."/>
            <person name="Stajich J.E."/>
            <person name="Barry K."/>
            <person name="Grigoriev I.V."/>
            <person name="Crous P."/>
            <person name="Smith M.E."/>
        </authorList>
    </citation>
    <scope>NUCLEOTIDE SEQUENCE</scope>
    <source>
        <strain evidence="6">NRRL 1565</strain>
    </source>
</reference>
<organism evidence="6 7">
    <name type="scientific">Coemansia guatemalensis</name>
    <dbReference type="NCBI Taxonomy" id="2761395"/>
    <lineage>
        <taxon>Eukaryota</taxon>
        <taxon>Fungi</taxon>
        <taxon>Fungi incertae sedis</taxon>
        <taxon>Zoopagomycota</taxon>
        <taxon>Kickxellomycotina</taxon>
        <taxon>Kickxellomycetes</taxon>
        <taxon>Kickxellales</taxon>
        <taxon>Kickxellaceae</taxon>
        <taxon>Coemansia</taxon>
    </lineage>
</organism>
<feature type="domain" description="FAD/NAD(P)-binding" evidence="5">
    <location>
        <begin position="49"/>
        <end position="135"/>
    </location>
</feature>
<evidence type="ECO:0000256" key="1">
    <source>
        <dbReference type="ARBA" id="ARBA00006442"/>
    </source>
</evidence>
<evidence type="ECO:0000256" key="2">
    <source>
        <dbReference type="ARBA" id="ARBA00022630"/>
    </source>
</evidence>
<dbReference type="Pfam" id="PF07992">
    <property type="entry name" value="Pyr_redox_2"/>
    <property type="match status" value="1"/>
</dbReference>
<dbReference type="EMBL" id="JANBUO010000738">
    <property type="protein sequence ID" value="KAJ2801899.1"/>
    <property type="molecule type" value="Genomic_DNA"/>
</dbReference>
<name>A0A9W8HY07_9FUNG</name>
<dbReference type="GO" id="GO:0005737">
    <property type="term" value="C:cytoplasm"/>
    <property type="evidence" value="ECO:0007669"/>
    <property type="project" value="TreeGrafter"/>
</dbReference>
<dbReference type="GO" id="GO:0004174">
    <property type="term" value="F:electron-transferring-flavoprotein dehydrogenase activity"/>
    <property type="evidence" value="ECO:0007669"/>
    <property type="project" value="TreeGrafter"/>
</dbReference>
<evidence type="ECO:0000256" key="3">
    <source>
        <dbReference type="ARBA" id="ARBA00022827"/>
    </source>
</evidence>
<keyword evidence="4" id="KW-0560">Oxidoreductase</keyword>
<comment type="similarity">
    <text evidence="1">Belongs to the FAD-dependent oxidoreductase family.</text>
</comment>
<dbReference type="PANTHER" id="PTHR43735">
    <property type="entry name" value="APOPTOSIS-INDUCING FACTOR 1"/>
    <property type="match status" value="1"/>
</dbReference>